<reference evidence="2" key="1">
    <citation type="submission" date="2014-09" db="EMBL/GenBank/DDBJ databases">
        <authorList>
            <person name="Magalhaes I.L.F."/>
            <person name="Oliveira U."/>
            <person name="Santos F.R."/>
            <person name="Vidigal T.H.D.A."/>
            <person name="Brescovit A.D."/>
            <person name="Santos A.J."/>
        </authorList>
    </citation>
    <scope>NUCLEOTIDE SEQUENCE</scope>
    <source>
        <tissue evidence="2">Shoot tissue taken approximately 20 cm above the soil surface</tissue>
    </source>
</reference>
<reference evidence="2" key="2">
    <citation type="journal article" date="2015" name="Data Brief">
        <title>Shoot transcriptome of the giant reed, Arundo donax.</title>
        <authorList>
            <person name="Barrero R.A."/>
            <person name="Guerrero F.D."/>
            <person name="Moolhuijzen P."/>
            <person name="Goolsby J.A."/>
            <person name="Tidwell J."/>
            <person name="Bellgard S.E."/>
            <person name="Bellgard M.I."/>
        </authorList>
    </citation>
    <scope>NUCLEOTIDE SEQUENCE</scope>
    <source>
        <tissue evidence="2">Shoot tissue taken approximately 20 cm above the soil surface</tissue>
    </source>
</reference>
<dbReference type="AlphaFoldDB" id="A0A0A8ZN13"/>
<evidence type="ECO:0000313" key="2">
    <source>
        <dbReference type="EMBL" id="JAD40186.1"/>
    </source>
</evidence>
<proteinExistence type="predicted"/>
<evidence type="ECO:0000256" key="1">
    <source>
        <dbReference type="SAM" id="MobiDB-lite"/>
    </source>
</evidence>
<feature type="compositionally biased region" description="Polar residues" evidence="1">
    <location>
        <begin position="7"/>
        <end position="23"/>
    </location>
</feature>
<dbReference type="EMBL" id="GBRH01257709">
    <property type="protein sequence ID" value="JAD40186.1"/>
    <property type="molecule type" value="Transcribed_RNA"/>
</dbReference>
<sequence length="63" mass="7114">MGDSHDTGMSQDSSQIMQDNDNQLKQHKVSPDPDQVRRSLRLQGQQYGKIGEKSSKLDQSEQP</sequence>
<accession>A0A0A8ZN13</accession>
<feature type="region of interest" description="Disordered" evidence="1">
    <location>
        <begin position="1"/>
        <end position="63"/>
    </location>
</feature>
<organism evidence="2">
    <name type="scientific">Arundo donax</name>
    <name type="common">Giant reed</name>
    <name type="synonym">Donax arundinaceus</name>
    <dbReference type="NCBI Taxonomy" id="35708"/>
    <lineage>
        <taxon>Eukaryota</taxon>
        <taxon>Viridiplantae</taxon>
        <taxon>Streptophyta</taxon>
        <taxon>Embryophyta</taxon>
        <taxon>Tracheophyta</taxon>
        <taxon>Spermatophyta</taxon>
        <taxon>Magnoliopsida</taxon>
        <taxon>Liliopsida</taxon>
        <taxon>Poales</taxon>
        <taxon>Poaceae</taxon>
        <taxon>PACMAD clade</taxon>
        <taxon>Arundinoideae</taxon>
        <taxon>Arundineae</taxon>
        <taxon>Arundo</taxon>
    </lineage>
</organism>
<protein>
    <submittedName>
        <fullName evidence="2">Uncharacterized protein</fullName>
    </submittedName>
</protein>
<feature type="compositionally biased region" description="Basic and acidic residues" evidence="1">
    <location>
        <begin position="50"/>
        <end position="63"/>
    </location>
</feature>
<name>A0A0A8ZN13_ARUDO</name>